<gene>
    <name evidence="3" type="ORF">HNO88_003339</name>
</gene>
<evidence type="ECO:0000256" key="1">
    <source>
        <dbReference type="SAM" id="SignalP"/>
    </source>
</evidence>
<comment type="caution">
    <text evidence="3">The sequence shown here is derived from an EMBL/GenBank/DDBJ whole genome shotgun (WGS) entry which is preliminary data.</text>
</comment>
<organism evidence="3 4">
    <name type="scientific">Novosphingobium chloroacetimidivorans</name>
    <dbReference type="NCBI Taxonomy" id="1428314"/>
    <lineage>
        <taxon>Bacteria</taxon>
        <taxon>Pseudomonadati</taxon>
        <taxon>Pseudomonadota</taxon>
        <taxon>Alphaproteobacteria</taxon>
        <taxon>Sphingomonadales</taxon>
        <taxon>Sphingomonadaceae</taxon>
        <taxon>Novosphingobium</taxon>
    </lineage>
</organism>
<dbReference type="Pfam" id="PF14534">
    <property type="entry name" value="DUF4440"/>
    <property type="match status" value="1"/>
</dbReference>
<sequence length="151" mass="16265">MRFELIAGLALAATAMPSLAQPAARAALPPEIGKLYGQLGKAITTHDAAGVKEVWADDFVVNAPSNTILHRDEVIAAMDGDLLDYRDFKKTIAYVGVQPALVIVMGHDTMVPLKGPGAGKQVFRPFTDVWAKRGERWWLVARQATIASATP</sequence>
<evidence type="ECO:0000259" key="2">
    <source>
        <dbReference type="Pfam" id="PF14534"/>
    </source>
</evidence>
<protein>
    <submittedName>
        <fullName evidence="3">Ketosteroid isomerase-like protein</fullName>
    </submittedName>
</protein>
<proteinExistence type="predicted"/>
<dbReference type="Proteomes" id="UP000555448">
    <property type="component" value="Unassembled WGS sequence"/>
</dbReference>
<keyword evidence="4" id="KW-1185">Reference proteome</keyword>
<feature type="signal peptide" evidence="1">
    <location>
        <begin position="1"/>
        <end position="20"/>
    </location>
</feature>
<keyword evidence="3" id="KW-0413">Isomerase</keyword>
<dbReference type="GO" id="GO:0016853">
    <property type="term" value="F:isomerase activity"/>
    <property type="evidence" value="ECO:0007669"/>
    <property type="project" value="UniProtKB-KW"/>
</dbReference>
<name>A0A7W7NX35_9SPHN</name>
<dbReference type="InterPro" id="IPR027843">
    <property type="entry name" value="DUF4440"/>
</dbReference>
<evidence type="ECO:0000313" key="4">
    <source>
        <dbReference type="Proteomes" id="UP000555448"/>
    </source>
</evidence>
<reference evidence="3 4" key="1">
    <citation type="submission" date="2020-08" db="EMBL/GenBank/DDBJ databases">
        <title>Functional genomics of gut bacteria from endangered species of beetles.</title>
        <authorList>
            <person name="Carlos-Shanley C."/>
        </authorList>
    </citation>
    <scope>NUCLEOTIDE SEQUENCE [LARGE SCALE GENOMIC DNA]</scope>
    <source>
        <strain evidence="3 4">S00245</strain>
    </source>
</reference>
<dbReference type="RefSeq" id="WP_184247950.1">
    <property type="nucleotide sequence ID" value="NZ_JACHLR010000016.1"/>
</dbReference>
<dbReference type="InterPro" id="IPR032710">
    <property type="entry name" value="NTF2-like_dom_sf"/>
</dbReference>
<feature type="chain" id="PRO_5031568041" evidence="1">
    <location>
        <begin position="21"/>
        <end position="151"/>
    </location>
</feature>
<evidence type="ECO:0000313" key="3">
    <source>
        <dbReference type="EMBL" id="MBB4860001.1"/>
    </source>
</evidence>
<dbReference type="Gene3D" id="3.10.450.50">
    <property type="match status" value="1"/>
</dbReference>
<accession>A0A7W7NX35</accession>
<dbReference type="SUPFAM" id="SSF54427">
    <property type="entry name" value="NTF2-like"/>
    <property type="match status" value="1"/>
</dbReference>
<dbReference type="AlphaFoldDB" id="A0A7W7NX35"/>
<dbReference type="EMBL" id="JACHLR010000016">
    <property type="protein sequence ID" value="MBB4860001.1"/>
    <property type="molecule type" value="Genomic_DNA"/>
</dbReference>
<feature type="domain" description="DUF4440" evidence="2">
    <location>
        <begin position="34"/>
        <end position="139"/>
    </location>
</feature>
<keyword evidence="1" id="KW-0732">Signal</keyword>